<dbReference type="Pfam" id="PF01352">
    <property type="entry name" value="KRAB"/>
    <property type="match status" value="1"/>
</dbReference>
<evidence type="ECO:0000313" key="7">
    <source>
        <dbReference type="EMBL" id="ERE87555.1"/>
    </source>
</evidence>
<proteinExistence type="predicted"/>
<dbReference type="InterPro" id="IPR001909">
    <property type="entry name" value="KRAB"/>
</dbReference>
<dbReference type="GO" id="GO:0008270">
    <property type="term" value="F:zinc ion binding"/>
    <property type="evidence" value="ECO:0007669"/>
    <property type="project" value="UniProtKB-KW"/>
</dbReference>
<evidence type="ECO:0000256" key="3">
    <source>
        <dbReference type="ARBA" id="ARBA00022737"/>
    </source>
</evidence>
<keyword evidence="4" id="KW-0863">Zinc-finger</keyword>
<dbReference type="SUPFAM" id="SSF109640">
    <property type="entry name" value="KRAB domain (Kruppel-associated box)"/>
    <property type="match status" value="1"/>
</dbReference>
<protein>
    <submittedName>
        <fullName evidence="7">Zinc finger protein</fullName>
    </submittedName>
</protein>
<evidence type="ECO:0000313" key="8">
    <source>
        <dbReference type="Proteomes" id="UP000030759"/>
    </source>
</evidence>
<keyword evidence="5" id="KW-0862">Zinc</keyword>
<feature type="domain" description="KRAB" evidence="6">
    <location>
        <begin position="11"/>
        <end position="94"/>
    </location>
</feature>
<evidence type="ECO:0000256" key="2">
    <source>
        <dbReference type="ARBA" id="ARBA00022723"/>
    </source>
</evidence>
<sequence length="137" mass="16140">MSELGNHMNAVTCDDVHIALTWEEWTLLNPSQKNLYEDVMLETYRSLTSIGYSWEDHHIEEYCQHSRRYERKERSETGEKPSVYACCVKAFVYDTHLPRDLLASGTRHQPIWTDFDMQKKKVHHPNIGRRTSVPETS</sequence>
<organism evidence="7 8">
    <name type="scientific">Cricetulus griseus</name>
    <name type="common">Chinese hamster</name>
    <name type="synonym">Cricetulus barabensis griseus</name>
    <dbReference type="NCBI Taxonomy" id="10029"/>
    <lineage>
        <taxon>Eukaryota</taxon>
        <taxon>Metazoa</taxon>
        <taxon>Chordata</taxon>
        <taxon>Craniata</taxon>
        <taxon>Vertebrata</taxon>
        <taxon>Euteleostomi</taxon>
        <taxon>Mammalia</taxon>
        <taxon>Eutheria</taxon>
        <taxon>Euarchontoglires</taxon>
        <taxon>Glires</taxon>
        <taxon>Rodentia</taxon>
        <taxon>Myomorpha</taxon>
        <taxon>Muroidea</taxon>
        <taxon>Cricetidae</taxon>
        <taxon>Cricetinae</taxon>
        <taxon>Cricetulus</taxon>
    </lineage>
</organism>
<evidence type="ECO:0000256" key="5">
    <source>
        <dbReference type="ARBA" id="ARBA00022833"/>
    </source>
</evidence>
<dbReference type="AlphaFoldDB" id="A0A061IKT5"/>
<accession>A0A061IKT5</accession>
<dbReference type="PANTHER" id="PTHR23234">
    <property type="entry name" value="ZNF44 PROTEIN"/>
    <property type="match status" value="1"/>
</dbReference>
<comment type="subcellular location">
    <subcellularLocation>
        <location evidence="1">Nucleus</location>
    </subcellularLocation>
</comment>
<dbReference type="GO" id="GO:0006355">
    <property type="term" value="P:regulation of DNA-templated transcription"/>
    <property type="evidence" value="ECO:0007669"/>
    <property type="project" value="InterPro"/>
</dbReference>
<dbReference type="PROSITE" id="PS50805">
    <property type="entry name" value="KRAB"/>
    <property type="match status" value="1"/>
</dbReference>
<keyword evidence="2" id="KW-0479">Metal-binding</keyword>
<evidence type="ECO:0000259" key="6">
    <source>
        <dbReference type="PROSITE" id="PS50805"/>
    </source>
</evidence>
<dbReference type="InterPro" id="IPR036051">
    <property type="entry name" value="KRAB_dom_sf"/>
</dbReference>
<dbReference type="InterPro" id="IPR050758">
    <property type="entry name" value="Znf_C2H2-type"/>
</dbReference>
<evidence type="ECO:0000256" key="4">
    <source>
        <dbReference type="ARBA" id="ARBA00022771"/>
    </source>
</evidence>
<dbReference type="EMBL" id="KE667083">
    <property type="protein sequence ID" value="ERE87555.1"/>
    <property type="molecule type" value="Genomic_DNA"/>
</dbReference>
<reference evidence="8" key="1">
    <citation type="journal article" date="2013" name="Nat. Biotechnol.">
        <title>Chinese hamster genome sequenced from sorted chromosomes.</title>
        <authorList>
            <person name="Brinkrolf K."/>
            <person name="Rupp O."/>
            <person name="Laux H."/>
            <person name="Kollin F."/>
            <person name="Ernst W."/>
            <person name="Linke B."/>
            <person name="Kofler R."/>
            <person name="Romand S."/>
            <person name="Hesse F."/>
            <person name="Budach W.E."/>
            <person name="Galosy S."/>
            <person name="Muller D."/>
            <person name="Noll T."/>
            <person name="Wienberg J."/>
            <person name="Jostock T."/>
            <person name="Leonard M."/>
            <person name="Grillari J."/>
            <person name="Tauch A."/>
            <person name="Goesmann A."/>
            <person name="Helk B."/>
            <person name="Mott J.E."/>
            <person name="Puhler A."/>
            <person name="Borth N."/>
        </authorList>
    </citation>
    <scope>NUCLEOTIDE SEQUENCE [LARGE SCALE GENOMIC DNA]</scope>
    <source>
        <strain evidence="8">17A/GY</strain>
    </source>
</reference>
<dbReference type="Gene3D" id="6.10.140.140">
    <property type="match status" value="1"/>
</dbReference>
<dbReference type="CDD" id="cd07765">
    <property type="entry name" value="KRAB_A-box"/>
    <property type="match status" value="1"/>
</dbReference>
<keyword evidence="3" id="KW-0677">Repeat</keyword>
<dbReference type="GO" id="GO:0005634">
    <property type="term" value="C:nucleus"/>
    <property type="evidence" value="ECO:0007669"/>
    <property type="project" value="UniProtKB-SubCell"/>
</dbReference>
<gene>
    <name evidence="7" type="ORF">H671_1g3699</name>
</gene>
<dbReference type="Proteomes" id="UP000030759">
    <property type="component" value="Unassembled WGS sequence"/>
</dbReference>
<evidence type="ECO:0000256" key="1">
    <source>
        <dbReference type="ARBA" id="ARBA00004123"/>
    </source>
</evidence>
<name>A0A061IKT5_CRIGR</name>
<dbReference type="SMART" id="SM00349">
    <property type="entry name" value="KRAB"/>
    <property type="match status" value="1"/>
</dbReference>
<dbReference type="PANTHER" id="PTHR23234:SF10">
    <property type="entry name" value="RIKEN CDNA 6720489N17 GENE-RELATED"/>
    <property type="match status" value="1"/>
</dbReference>